<organism evidence="1">
    <name type="scientific">marine sediment metagenome</name>
    <dbReference type="NCBI Taxonomy" id="412755"/>
    <lineage>
        <taxon>unclassified sequences</taxon>
        <taxon>metagenomes</taxon>
        <taxon>ecological metagenomes</taxon>
    </lineage>
</organism>
<reference evidence="1" key="1">
    <citation type="journal article" date="2014" name="Front. Microbiol.">
        <title>High frequency of phylogenetically diverse reductive dehalogenase-homologous genes in deep subseafloor sedimentary metagenomes.</title>
        <authorList>
            <person name="Kawai M."/>
            <person name="Futagami T."/>
            <person name="Toyoda A."/>
            <person name="Takaki Y."/>
            <person name="Nishi S."/>
            <person name="Hori S."/>
            <person name="Arai W."/>
            <person name="Tsubouchi T."/>
            <person name="Morono Y."/>
            <person name="Uchiyama I."/>
            <person name="Ito T."/>
            <person name="Fujiyama A."/>
            <person name="Inagaki F."/>
            <person name="Takami H."/>
        </authorList>
    </citation>
    <scope>NUCLEOTIDE SEQUENCE</scope>
    <source>
        <strain evidence="1">Expedition CK06-06</strain>
    </source>
</reference>
<gene>
    <name evidence="1" type="ORF">S01H1_44332</name>
</gene>
<feature type="non-terminal residue" evidence="1">
    <location>
        <position position="1"/>
    </location>
</feature>
<accession>X0V216</accession>
<dbReference type="EMBL" id="BARS01028278">
    <property type="protein sequence ID" value="GAG06553.1"/>
    <property type="molecule type" value="Genomic_DNA"/>
</dbReference>
<sequence>ISVESSENIPFSVDSARFKLGPGQSRIITVTVKPDENIAKKIEHRLRVTAQIGQDGKPGTQASAVHSIDIVPRGESAIEESGGAISAGDIIIHSSSKIEDKAALIHLKKKSMIAIAQAWNADLTLI</sequence>
<proteinExistence type="predicted"/>
<protein>
    <submittedName>
        <fullName evidence="1">Uncharacterized protein</fullName>
    </submittedName>
</protein>
<evidence type="ECO:0000313" key="1">
    <source>
        <dbReference type="EMBL" id="GAG06553.1"/>
    </source>
</evidence>
<dbReference type="AlphaFoldDB" id="X0V216"/>
<name>X0V216_9ZZZZ</name>
<comment type="caution">
    <text evidence="1">The sequence shown here is derived from an EMBL/GenBank/DDBJ whole genome shotgun (WGS) entry which is preliminary data.</text>
</comment>